<dbReference type="Proteomes" id="UP000029392">
    <property type="component" value="Unassembled WGS sequence"/>
</dbReference>
<protein>
    <recommendedName>
        <fullName evidence="4">ABC-2 type transporter domain-containing protein</fullName>
    </recommendedName>
</protein>
<comment type="caution">
    <text evidence="2">The sequence shown here is derived from an EMBL/GenBank/DDBJ whole genome shotgun (WGS) entry which is preliminary data.</text>
</comment>
<dbReference type="eggNOG" id="ENOG5032VBA">
    <property type="taxonomic scope" value="Bacteria"/>
</dbReference>
<keyword evidence="1" id="KW-1133">Transmembrane helix</keyword>
<feature type="transmembrane region" description="Helical" evidence="1">
    <location>
        <begin position="155"/>
        <end position="175"/>
    </location>
</feature>
<feature type="transmembrane region" description="Helical" evidence="1">
    <location>
        <begin position="126"/>
        <end position="149"/>
    </location>
</feature>
<dbReference type="PATRIC" id="fig|1384054.3.peg.1273"/>
<evidence type="ECO:0000256" key="1">
    <source>
        <dbReference type="SAM" id="Phobius"/>
    </source>
</evidence>
<dbReference type="OrthoDB" id="128948at2"/>
<accession>A0A091BAK7</accession>
<dbReference type="STRING" id="1384054.N790_01480"/>
<keyword evidence="1" id="KW-0812">Transmembrane</keyword>
<feature type="transmembrane region" description="Helical" evidence="1">
    <location>
        <begin position="196"/>
        <end position="216"/>
    </location>
</feature>
<dbReference type="RefSeq" id="WP_043802533.1">
    <property type="nucleotide sequence ID" value="NZ_AVCH01000150.1"/>
</dbReference>
<dbReference type="AlphaFoldDB" id="A0A091BAK7"/>
<gene>
    <name evidence="2" type="ORF">N790_01480</name>
</gene>
<organism evidence="2 3">
    <name type="scientific">Arenimonas malthae CC-JY-1</name>
    <dbReference type="NCBI Taxonomy" id="1384054"/>
    <lineage>
        <taxon>Bacteria</taxon>
        <taxon>Pseudomonadati</taxon>
        <taxon>Pseudomonadota</taxon>
        <taxon>Gammaproteobacteria</taxon>
        <taxon>Lysobacterales</taxon>
        <taxon>Lysobacteraceae</taxon>
        <taxon>Arenimonas</taxon>
    </lineage>
</organism>
<reference evidence="2 3" key="1">
    <citation type="submission" date="2013-09" db="EMBL/GenBank/DDBJ databases">
        <title>Genome sequencing of Arenimonas malthae.</title>
        <authorList>
            <person name="Chen F."/>
            <person name="Wang G."/>
        </authorList>
    </citation>
    <scope>NUCLEOTIDE SEQUENCE [LARGE SCALE GENOMIC DNA]</scope>
    <source>
        <strain evidence="2 3">CC-JY-1</strain>
    </source>
</reference>
<evidence type="ECO:0008006" key="4">
    <source>
        <dbReference type="Google" id="ProtNLM"/>
    </source>
</evidence>
<proteinExistence type="predicted"/>
<keyword evidence="1" id="KW-0472">Membrane</keyword>
<dbReference type="EMBL" id="AVCH01000150">
    <property type="protein sequence ID" value="KFN48517.1"/>
    <property type="molecule type" value="Genomic_DNA"/>
</dbReference>
<feature type="transmembrane region" description="Helical" evidence="1">
    <location>
        <begin position="23"/>
        <end position="40"/>
    </location>
</feature>
<feature type="transmembrane region" description="Helical" evidence="1">
    <location>
        <begin position="46"/>
        <end position="64"/>
    </location>
</feature>
<evidence type="ECO:0000313" key="3">
    <source>
        <dbReference type="Proteomes" id="UP000029392"/>
    </source>
</evidence>
<sequence length="225" mass="24152">MKLNTPVIRLLVAKDWQLFQKQLAFYVLAGIVALCFLGLAKPWAFYVGSLMLIIVLVSVACFSIGTSLMAERKEQTLAFVMSLPVSPLDFTVSKLAGNLLTFAVPFLVILAGTLATVLLTPLPDGLVVYALLVFAYIAFAYAVSLAVVMSVESEGWGTFAMIGTMVLINPYLMALGQVPEIQGRIEQDAIAWSPPAVLILATLAGLSVGVLGATAWHHARKAAFY</sequence>
<evidence type="ECO:0000313" key="2">
    <source>
        <dbReference type="EMBL" id="KFN48517.1"/>
    </source>
</evidence>
<name>A0A091BAK7_9GAMM</name>
<feature type="transmembrane region" description="Helical" evidence="1">
    <location>
        <begin position="99"/>
        <end position="119"/>
    </location>
</feature>
<keyword evidence="3" id="KW-1185">Reference proteome</keyword>